<dbReference type="PROSITE" id="PS51898">
    <property type="entry name" value="TYR_RECOMBINASE"/>
    <property type="match status" value="1"/>
</dbReference>
<keyword evidence="5" id="KW-0804">Transcription</keyword>
<dbReference type="GeneID" id="66558670"/>
<dbReference type="Proteomes" id="UP000255050">
    <property type="component" value="Unassembled WGS sequence"/>
</dbReference>
<evidence type="ECO:0000256" key="4">
    <source>
        <dbReference type="ARBA" id="ARBA00023015"/>
    </source>
</evidence>
<gene>
    <name evidence="11" type="primary">xerD_5</name>
    <name evidence="9" type="ORF">N5C89_02390</name>
    <name evidence="11" type="ORF">NCTC11694_06419</name>
    <name evidence="12" type="ORF">NP224_08455</name>
    <name evidence="10" type="ORF">QAB24_007950</name>
    <name evidence="8" type="ORF">SK91_05524</name>
</gene>
<comment type="similarity">
    <text evidence="1">Belongs to the 'phage' integrase family.</text>
</comment>
<protein>
    <submittedName>
        <fullName evidence="11">Type 1 fimbriae regulatory protein FimB</fullName>
    </submittedName>
    <submittedName>
        <fullName evidence="9">Tyrosine-type DNA invertase</fullName>
    </submittedName>
</protein>
<reference evidence="8 13" key="1">
    <citation type="submission" date="2015-06" db="EMBL/GenBank/DDBJ databases">
        <title>The Genome Sequence of None.</title>
        <authorList>
            <consortium name="The Broad Institute Genomics Platform"/>
            <consortium name="The Broad Institute Genome Sequencing Center for Infectious Disease"/>
            <person name="Earl A.M."/>
            <person name="Onderdonk A.B."/>
            <person name="Kirby J."/>
            <person name="Ferraro M.J."/>
            <person name="Huang S."/>
            <person name="Spencer M."/>
            <person name="Fodor A."/>
            <person name="Hooper D."/>
            <person name="Dekker J."/>
            <person name="O'Brien T."/>
            <person name="Quan V."/>
            <person name="Gombosev A."/>
            <person name="Delaney M."/>
            <person name="DuBois A."/>
            <person name="Ernst C."/>
            <person name="Kim D.S."/>
            <person name="Rossman W."/>
            <person name="Gohs F."/>
            <person name="Petruso H."/>
            <person name="Nozar T."/>
            <person name="Mougeot F."/>
            <person name="Manson-McGuire A."/>
            <person name="Young S."/>
            <person name="Abouelleil A."/>
            <person name="Cao P."/>
            <person name="Chapman S.B."/>
            <person name="Griggs A."/>
            <person name="Priest M."/>
            <person name="Shea T."/>
            <person name="Wortman I."/>
            <person name="Wortman J.R."/>
            <person name="Nusbaum C."/>
            <person name="Birren B."/>
        </authorList>
    </citation>
    <scope>NUCLEOTIDE SEQUENCE [LARGE SCALE GENOMIC DNA]</scope>
    <source>
        <strain evidence="8 13">MGH87</strain>
    </source>
</reference>
<dbReference type="GO" id="GO:0015074">
    <property type="term" value="P:DNA integration"/>
    <property type="evidence" value="ECO:0007669"/>
    <property type="project" value="UniProtKB-KW"/>
</dbReference>
<feature type="domain" description="Tyr recombinase" evidence="7">
    <location>
        <begin position="3"/>
        <end position="183"/>
    </location>
</feature>
<reference evidence="12" key="3">
    <citation type="submission" date="2022-08" db="EMBL/GenBank/DDBJ databases">
        <title>Genomic characterization and comparative genomic analysis of a strain of klebsiella michiganensis carrying blaKPC-2 isolated from the blood of children with very preterm bloodstream infection.</title>
        <authorList>
            <person name="Zhang N."/>
        </authorList>
    </citation>
    <scope>NUCLEOTIDE SEQUENCE</scope>
    <source>
        <strain evidence="12">BSI-KPN166</strain>
    </source>
</reference>
<dbReference type="SUPFAM" id="SSF56349">
    <property type="entry name" value="DNA breaking-rejoining enzymes"/>
    <property type="match status" value="1"/>
</dbReference>
<evidence type="ECO:0000259" key="7">
    <source>
        <dbReference type="PROSITE" id="PS51898"/>
    </source>
</evidence>
<dbReference type="Proteomes" id="UP001159937">
    <property type="component" value="Unassembled WGS sequence"/>
</dbReference>
<dbReference type="PANTHER" id="PTHR30349">
    <property type="entry name" value="PHAGE INTEGRASE-RELATED"/>
    <property type="match status" value="1"/>
</dbReference>
<dbReference type="EMBL" id="LEUS01000030">
    <property type="protein sequence ID" value="KLY25618.1"/>
    <property type="molecule type" value="Genomic_DNA"/>
</dbReference>
<accession>A0A0J2JYH1</accession>
<dbReference type="EMBL" id="UGJR01000005">
    <property type="protein sequence ID" value="STT04289.1"/>
    <property type="molecule type" value="Genomic_DNA"/>
</dbReference>
<name>A0A0J2JYH1_9ENTR</name>
<evidence type="ECO:0000256" key="5">
    <source>
        <dbReference type="ARBA" id="ARBA00023163"/>
    </source>
</evidence>
<dbReference type="Proteomes" id="UP001060345">
    <property type="component" value="Chromosome"/>
</dbReference>
<dbReference type="InterPro" id="IPR013762">
    <property type="entry name" value="Integrase-like_cat_sf"/>
</dbReference>
<dbReference type="GO" id="GO:0003677">
    <property type="term" value="F:DNA binding"/>
    <property type="evidence" value="ECO:0007669"/>
    <property type="project" value="InterPro"/>
</dbReference>
<dbReference type="Gene3D" id="1.10.443.10">
    <property type="entry name" value="Intergrase catalytic core"/>
    <property type="match status" value="1"/>
</dbReference>
<dbReference type="EMBL" id="JARTTH020000001">
    <property type="protein sequence ID" value="MEC6050437.1"/>
    <property type="molecule type" value="Genomic_DNA"/>
</dbReference>
<dbReference type="EMBL" id="CP102103">
    <property type="protein sequence ID" value="UWZ75718.1"/>
    <property type="molecule type" value="Genomic_DNA"/>
</dbReference>
<dbReference type="InterPro" id="IPR050090">
    <property type="entry name" value="Tyrosine_recombinase_XerCD"/>
</dbReference>
<evidence type="ECO:0000313" key="10">
    <source>
        <dbReference type="EMBL" id="MEC6050437.1"/>
    </source>
</evidence>
<reference evidence="11 14" key="2">
    <citation type="submission" date="2018-06" db="EMBL/GenBank/DDBJ databases">
        <authorList>
            <consortium name="Pathogen Informatics"/>
            <person name="Doyle S."/>
        </authorList>
    </citation>
    <scope>NUCLEOTIDE SEQUENCE [LARGE SCALE GENOMIC DNA]</scope>
    <source>
        <strain evidence="11 14">NCTC11694</strain>
    </source>
</reference>
<dbReference type="InterPro" id="IPR011010">
    <property type="entry name" value="DNA_brk_join_enz"/>
</dbReference>
<reference evidence="10" key="5">
    <citation type="journal article" date="2023" name="Nat. Commun.">
        <title>Genomic dissection of endemic carbapenem resistance reveals metallo-beta-lactamase dissemination through clonal, plasmid and integron transfer.</title>
        <authorList>
            <person name="Macesic N."/>
            <person name="Hawkey J."/>
            <person name="Vezina B."/>
            <person name="Wisniewski J.A."/>
            <person name="Cottingham H."/>
            <person name="Blakeway L.V."/>
            <person name="Harshegyi T."/>
            <person name="Pragastis K."/>
            <person name="Badoordeen G.Z."/>
            <person name="Dennison A."/>
            <person name="Spelman D.W."/>
            <person name="Jenney A.W.J."/>
            <person name="Peleg A.Y."/>
        </authorList>
    </citation>
    <scope>NUCLEOTIDE SEQUENCE</scope>
    <source>
        <strain evidence="10">CPO078</strain>
    </source>
</reference>
<dbReference type="RefSeq" id="WP_025106679.1">
    <property type="nucleotide sequence ID" value="NZ_ABVZTX020000003.1"/>
</dbReference>
<dbReference type="InterPro" id="IPR002104">
    <property type="entry name" value="Integrase_catalytic"/>
</dbReference>
<evidence type="ECO:0000313" key="11">
    <source>
        <dbReference type="EMBL" id="STT04289.1"/>
    </source>
</evidence>
<reference evidence="10" key="6">
    <citation type="submission" date="2024-01" db="EMBL/GenBank/DDBJ databases">
        <authorList>
            <person name="Macesic N."/>
        </authorList>
    </citation>
    <scope>NUCLEOTIDE SEQUENCE</scope>
    <source>
        <strain evidence="10">CPO078</strain>
    </source>
</reference>
<dbReference type="EMBL" id="JAOCBF010000002">
    <property type="protein sequence ID" value="MDH0961700.1"/>
    <property type="molecule type" value="Genomic_DNA"/>
</dbReference>
<dbReference type="Proteomes" id="UP000036305">
    <property type="component" value="Unassembled WGS sequence"/>
</dbReference>
<evidence type="ECO:0000313" key="12">
    <source>
        <dbReference type="EMBL" id="UWZ75718.1"/>
    </source>
</evidence>
<reference evidence="9" key="4">
    <citation type="submission" date="2022-09" db="EMBL/GenBank/DDBJ databases">
        <title>Intensive care unit water sources are persistently colonized with multi-drug resistant bacteria and are the site of extensive horizontal gene transfer of antibiotic resistance genes.</title>
        <authorList>
            <person name="Diorio-Toth L."/>
        </authorList>
    </citation>
    <scope>NUCLEOTIDE SEQUENCE</scope>
    <source>
        <strain evidence="9">GD03918</strain>
    </source>
</reference>
<dbReference type="Proteomes" id="UP001175817">
    <property type="component" value="Unassembled WGS sequence"/>
</dbReference>
<dbReference type="Pfam" id="PF00589">
    <property type="entry name" value="Phage_integrase"/>
    <property type="match status" value="1"/>
</dbReference>
<keyword evidence="4" id="KW-0805">Transcription regulation</keyword>
<evidence type="ECO:0000256" key="3">
    <source>
        <dbReference type="ARBA" id="ARBA00022908"/>
    </source>
</evidence>
<evidence type="ECO:0000256" key="1">
    <source>
        <dbReference type="ARBA" id="ARBA00008857"/>
    </source>
</evidence>
<dbReference type="GO" id="GO:0006310">
    <property type="term" value="P:DNA recombination"/>
    <property type="evidence" value="ECO:0007669"/>
    <property type="project" value="UniProtKB-KW"/>
</dbReference>
<organism evidence="11 14">
    <name type="scientific">Klebsiella michiganensis</name>
    <dbReference type="NCBI Taxonomy" id="1134687"/>
    <lineage>
        <taxon>Bacteria</taxon>
        <taxon>Pseudomonadati</taxon>
        <taxon>Pseudomonadota</taxon>
        <taxon>Gammaproteobacteria</taxon>
        <taxon>Enterobacterales</taxon>
        <taxon>Enterobacteriaceae</taxon>
        <taxon>Klebsiella/Raoultella group</taxon>
        <taxon>Klebsiella</taxon>
    </lineage>
</organism>
<dbReference type="PANTHER" id="PTHR30349:SF62">
    <property type="entry name" value="TYPE 1 FIMBRIAE REGULATORY PROTEIN FIMB-RELATED"/>
    <property type="match status" value="1"/>
</dbReference>
<evidence type="ECO:0000313" key="9">
    <source>
        <dbReference type="EMBL" id="MDH0961700.1"/>
    </source>
</evidence>
<evidence type="ECO:0000313" key="14">
    <source>
        <dbReference type="Proteomes" id="UP000255050"/>
    </source>
</evidence>
<dbReference type="AlphaFoldDB" id="A0A0J2JYH1"/>
<evidence type="ECO:0000313" key="13">
    <source>
        <dbReference type="Proteomes" id="UP000036305"/>
    </source>
</evidence>
<keyword evidence="2" id="KW-1029">Fimbrium biogenesis</keyword>
<keyword evidence="6" id="KW-0233">DNA recombination</keyword>
<keyword evidence="3" id="KW-0229">DNA integration</keyword>
<sequence length="183" mass="21461">MKTRRKHLTVGEVQRLVEAARRGANPERDVCLLWMCFNHGCRVSEIRHWKLSDIDIQSGVIYIRRLKNGFSTTHPIYKQEVKVLNEWLRVRDNYPGNNSGWLFLSRNGQPLSRQRIYQMMKNLSLVAQLEINAHPHMLRHACGFALANKGVDTRLIQDFLGHRNIQHTVIYTASNDARFREVW</sequence>
<keyword evidence="13" id="KW-1185">Reference proteome</keyword>
<evidence type="ECO:0000256" key="6">
    <source>
        <dbReference type="ARBA" id="ARBA00023172"/>
    </source>
</evidence>
<evidence type="ECO:0000256" key="2">
    <source>
        <dbReference type="ARBA" id="ARBA00022558"/>
    </source>
</evidence>
<dbReference type="NCBIfam" id="NF007370">
    <property type="entry name" value="PRK09870.1"/>
    <property type="match status" value="1"/>
</dbReference>
<evidence type="ECO:0000313" key="8">
    <source>
        <dbReference type="EMBL" id="KLY25618.1"/>
    </source>
</evidence>
<proteinExistence type="inferred from homology"/>